<dbReference type="OrthoDB" id="9784297at2"/>
<dbReference type="CDD" id="cd00267">
    <property type="entry name" value="ABC_ATPase"/>
    <property type="match status" value="1"/>
</dbReference>
<reference evidence="10" key="1">
    <citation type="submission" date="2016-10" db="EMBL/GenBank/DDBJ databases">
        <authorList>
            <person name="Varghese N."/>
            <person name="Submissions S."/>
        </authorList>
    </citation>
    <scope>NUCLEOTIDE SEQUENCE [LARGE SCALE GENOMIC DNA]</scope>
    <source>
        <strain evidence="10">XBD2006</strain>
    </source>
</reference>
<dbReference type="EMBL" id="FMUR01000017">
    <property type="protein sequence ID" value="SCY43667.1"/>
    <property type="molecule type" value="Genomic_DNA"/>
</dbReference>
<keyword evidence="4" id="KW-0410">Iron transport</keyword>
<evidence type="ECO:0000256" key="5">
    <source>
        <dbReference type="ARBA" id="ARBA00023004"/>
    </source>
</evidence>
<keyword evidence="6" id="KW-0406">Ion transport</keyword>
<keyword evidence="2" id="KW-0813">Transport</keyword>
<evidence type="ECO:0000256" key="7">
    <source>
        <dbReference type="ARBA" id="ARBA00023136"/>
    </source>
</evidence>
<accession>A0A1G5FX41</accession>
<dbReference type="Proteomes" id="UP000183047">
    <property type="component" value="Unassembled WGS sequence"/>
</dbReference>
<keyword evidence="5" id="KW-0408">Iron</keyword>
<proteinExistence type="predicted"/>
<dbReference type="Pfam" id="PF13304">
    <property type="entry name" value="AAA_21"/>
    <property type="match status" value="1"/>
</dbReference>
<keyword evidence="10" id="KW-1185">Reference proteome</keyword>
<dbReference type="AlphaFoldDB" id="A0A1G5FX41"/>
<dbReference type="SMART" id="SM00382">
    <property type="entry name" value="AAA"/>
    <property type="match status" value="1"/>
</dbReference>
<keyword evidence="7" id="KW-0472">Membrane</keyword>
<dbReference type="SUPFAM" id="SSF52540">
    <property type="entry name" value="P-loop containing nucleoside triphosphate hydrolases"/>
    <property type="match status" value="1"/>
</dbReference>
<name>A0A1G5FX41_9FIRM</name>
<sequence length="285" mass="33267">MYIDSFQFPGVDAEEQFVNYIRRTCYSSFYPFGVFAENQLESLSFAEITILYGNNGSGKSTALNLMAEKLKAERDTLFNRSSLYGEYLKMCGFEMTPGEKPEEIRMITSDDVFDFMLNLRALNEGVDRNRERVFDEWVKNRNSTFQMKSLDDYDRLKKVVEARSKTQSKYVRDEIGSNVITHSNGESALQYFSEKIKDNGLYLLDEPENSLSPQRQLELMEFIQNSARFFGCQFIIATHSPFLLALKGARIYDLDESPVDIKKWTELEGVRTYFEFFEQHRDEFV</sequence>
<organism evidence="9 10">
    <name type="scientific">Butyrivibrio hungatei</name>
    <dbReference type="NCBI Taxonomy" id="185008"/>
    <lineage>
        <taxon>Bacteria</taxon>
        <taxon>Bacillati</taxon>
        <taxon>Bacillota</taxon>
        <taxon>Clostridia</taxon>
        <taxon>Lachnospirales</taxon>
        <taxon>Lachnospiraceae</taxon>
        <taxon>Butyrivibrio</taxon>
    </lineage>
</organism>
<dbReference type="GO" id="GO:0005524">
    <property type="term" value="F:ATP binding"/>
    <property type="evidence" value="ECO:0007669"/>
    <property type="project" value="InterPro"/>
</dbReference>
<dbReference type="GO" id="GO:0006826">
    <property type="term" value="P:iron ion transport"/>
    <property type="evidence" value="ECO:0007669"/>
    <property type="project" value="UniProtKB-KW"/>
</dbReference>
<evidence type="ECO:0000313" key="10">
    <source>
        <dbReference type="Proteomes" id="UP000183047"/>
    </source>
</evidence>
<dbReference type="InterPro" id="IPR051535">
    <property type="entry name" value="Siderophore_ABC-ATPase"/>
</dbReference>
<dbReference type="InterPro" id="IPR003959">
    <property type="entry name" value="ATPase_AAA_core"/>
</dbReference>
<feature type="domain" description="AAA+ ATPase" evidence="8">
    <location>
        <begin position="45"/>
        <end position="257"/>
    </location>
</feature>
<dbReference type="InterPro" id="IPR003593">
    <property type="entry name" value="AAA+_ATPase"/>
</dbReference>
<evidence type="ECO:0000256" key="4">
    <source>
        <dbReference type="ARBA" id="ARBA00022496"/>
    </source>
</evidence>
<dbReference type="InterPro" id="IPR027417">
    <property type="entry name" value="P-loop_NTPase"/>
</dbReference>
<evidence type="ECO:0000256" key="2">
    <source>
        <dbReference type="ARBA" id="ARBA00022448"/>
    </source>
</evidence>
<dbReference type="GO" id="GO:0016887">
    <property type="term" value="F:ATP hydrolysis activity"/>
    <property type="evidence" value="ECO:0007669"/>
    <property type="project" value="InterPro"/>
</dbReference>
<dbReference type="Gene3D" id="3.40.50.300">
    <property type="entry name" value="P-loop containing nucleotide triphosphate hydrolases"/>
    <property type="match status" value="1"/>
</dbReference>
<protein>
    <submittedName>
        <fullName evidence="9">Predicted ATPase</fullName>
    </submittedName>
</protein>
<dbReference type="PANTHER" id="PTHR42771:SF2">
    <property type="entry name" value="IRON(3+)-HYDROXAMATE IMPORT ATP-BINDING PROTEIN FHUC"/>
    <property type="match status" value="1"/>
</dbReference>
<evidence type="ECO:0000256" key="6">
    <source>
        <dbReference type="ARBA" id="ARBA00023065"/>
    </source>
</evidence>
<keyword evidence="3" id="KW-1003">Cell membrane</keyword>
<evidence type="ECO:0000259" key="8">
    <source>
        <dbReference type="SMART" id="SM00382"/>
    </source>
</evidence>
<dbReference type="RefSeq" id="WP_074463018.1">
    <property type="nucleotide sequence ID" value="NZ_FMUR01000017.1"/>
</dbReference>
<evidence type="ECO:0000313" key="9">
    <source>
        <dbReference type="EMBL" id="SCY43667.1"/>
    </source>
</evidence>
<comment type="subcellular location">
    <subcellularLocation>
        <location evidence="1">Cell membrane</location>
        <topology evidence="1">Peripheral membrane protein</topology>
    </subcellularLocation>
</comment>
<evidence type="ECO:0000256" key="3">
    <source>
        <dbReference type="ARBA" id="ARBA00022475"/>
    </source>
</evidence>
<gene>
    <name evidence="9" type="ORF">SAMN02910451_02588</name>
</gene>
<dbReference type="PANTHER" id="PTHR42771">
    <property type="entry name" value="IRON(3+)-HYDROXAMATE IMPORT ATP-BINDING PROTEIN FHUC"/>
    <property type="match status" value="1"/>
</dbReference>
<evidence type="ECO:0000256" key="1">
    <source>
        <dbReference type="ARBA" id="ARBA00004202"/>
    </source>
</evidence>
<dbReference type="GO" id="GO:0005886">
    <property type="term" value="C:plasma membrane"/>
    <property type="evidence" value="ECO:0007669"/>
    <property type="project" value="UniProtKB-SubCell"/>
</dbReference>